<organism evidence="3 4">
    <name type="scientific">Phytophthora pseudosyringae</name>
    <dbReference type="NCBI Taxonomy" id="221518"/>
    <lineage>
        <taxon>Eukaryota</taxon>
        <taxon>Sar</taxon>
        <taxon>Stramenopiles</taxon>
        <taxon>Oomycota</taxon>
        <taxon>Peronosporomycetes</taxon>
        <taxon>Peronosporales</taxon>
        <taxon>Peronosporaceae</taxon>
        <taxon>Phytophthora</taxon>
    </lineage>
</organism>
<feature type="region of interest" description="Disordered" evidence="1">
    <location>
        <begin position="446"/>
        <end position="470"/>
    </location>
</feature>
<keyword evidence="4" id="KW-1185">Reference proteome</keyword>
<accession>A0A8T1VBA2</accession>
<evidence type="ECO:0000259" key="2">
    <source>
        <dbReference type="PROSITE" id="PS51205"/>
    </source>
</evidence>
<evidence type="ECO:0000313" key="4">
    <source>
        <dbReference type="Proteomes" id="UP000694044"/>
    </source>
</evidence>
<dbReference type="Proteomes" id="UP000694044">
    <property type="component" value="Unassembled WGS sequence"/>
</dbReference>
<feature type="region of interest" description="Disordered" evidence="1">
    <location>
        <begin position="1"/>
        <end position="44"/>
    </location>
</feature>
<feature type="compositionally biased region" description="Low complexity" evidence="1">
    <location>
        <begin position="25"/>
        <end position="36"/>
    </location>
</feature>
<proteinExistence type="predicted"/>
<feature type="compositionally biased region" description="Polar residues" evidence="1">
    <location>
        <begin position="852"/>
        <end position="862"/>
    </location>
</feature>
<dbReference type="Pfam" id="PF02204">
    <property type="entry name" value="VPS9"/>
    <property type="match status" value="1"/>
</dbReference>
<feature type="compositionally biased region" description="Low complexity" evidence="1">
    <location>
        <begin position="819"/>
        <end position="829"/>
    </location>
</feature>
<feature type="region of interest" description="Disordered" evidence="1">
    <location>
        <begin position="850"/>
        <end position="873"/>
    </location>
</feature>
<dbReference type="AlphaFoldDB" id="A0A8T1VBA2"/>
<dbReference type="OrthoDB" id="157835at2759"/>
<dbReference type="PROSITE" id="PS51205">
    <property type="entry name" value="VPS9"/>
    <property type="match status" value="1"/>
</dbReference>
<name>A0A8T1VBA2_9STRA</name>
<evidence type="ECO:0000313" key="3">
    <source>
        <dbReference type="EMBL" id="KAG7377533.1"/>
    </source>
</evidence>
<reference evidence="3" key="1">
    <citation type="submission" date="2021-02" db="EMBL/GenBank/DDBJ databases">
        <authorList>
            <person name="Palmer J.M."/>
        </authorList>
    </citation>
    <scope>NUCLEOTIDE SEQUENCE</scope>
    <source>
        <strain evidence="3">SCRP734</strain>
    </source>
</reference>
<comment type="caution">
    <text evidence="3">The sequence shown here is derived from an EMBL/GenBank/DDBJ whole genome shotgun (WGS) entry which is preliminary data.</text>
</comment>
<protein>
    <recommendedName>
        <fullName evidence="2">VPS9 domain-containing protein</fullName>
    </recommendedName>
</protein>
<sequence>MRSLDDVQVQIREQEAAARRRKSRAASAGSSPAKSPTTRRRLRSRELAEVGAPAVWIAPDWATHPIIESFYGHARRARASSFYEVMCSPMNATATTTLGESCCGYAGGKGSGDDEDEGRRLAAATSRTRRPFGSFAYSCTTDTSEEAAGLGLGSESPLYDRHAAMGVSAIDTQHSSSMCGGSGFAHWNRMRRTMSIGSGLVPVPPDHHFTSDRASMLENPQGGGDLTVSLSPAASSSDFDSLDRPHSPPTSARLRAKLQESLRDMDTRIAEEHKRLNQAQGMVKKSATNQQPAAPANVMWSLLCGARTAEASQADGLAFLTEKLGMANSHRALNQLQRHRRHVRGILQIVTAHNPDLELTERQLDSFEAADAMLANDIKYSVLHQQHKLLVASATQRRRAVAQAKLHNGNDCFEKPQVKGVMLSKLLEAVSWYRLVQRNAREESASSSVGVASTPRSVASSAPSSGSGGGLQELQVEKILDVLAGEDFYSDFNELMCQPDWWEIAQAHFENLIFSSKNSRICQWVLQLSKDVAAVSFEELEENESGGLRSRTNSTVGGKAHHKIPIHQASWTTDPPPEQILDFLERLTGRVRREFDVRADVSKSLNVFIQRTVFPRIAVLGFNQRATRDCQRKDKLWRKKCVDLSGLPMENLGVSPELVAKIRSSLPSYRIRGPSGSGSSPCQRRVFLVRAIEAFNGMESVVPCDLLDELMHGVVILHHEAALVLGTTQFSVETFFPLLAYVLVHCRLPTIHAQLHLLENFAITTDNANGEESYYVYCVHAAVEYVCNTAGLGVSANPASALSSASSAVSTPDGSGLTSVMPMSSSSPPKNHAAFSLELELDNELEVKVVRSPSNSRTSSVEQPEDTGASAIS</sequence>
<gene>
    <name evidence="3" type="ORF">PHYPSEUDO_011506</name>
</gene>
<evidence type="ECO:0000256" key="1">
    <source>
        <dbReference type="SAM" id="MobiDB-lite"/>
    </source>
</evidence>
<feature type="region of interest" description="Disordered" evidence="1">
    <location>
        <begin position="813"/>
        <end position="835"/>
    </location>
</feature>
<feature type="region of interest" description="Disordered" evidence="1">
    <location>
        <begin position="205"/>
        <end position="252"/>
    </location>
</feature>
<dbReference type="EMBL" id="JAGDFM010000513">
    <property type="protein sequence ID" value="KAG7377533.1"/>
    <property type="molecule type" value="Genomic_DNA"/>
</dbReference>
<feature type="compositionally biased region" description="Low complexity" evidence="1">
    <location>
        <begin position="446"/>
        <end position="465"/>
    </location>
</feature>
<feature type="compositionally biased region" description="Polar residues" evidence="1">
    <location>
        <begin position="228"/>
        <end position="239"/>
    </location>
</feature>
<feature type="domain" description="VPS9" evidence="2">
    <location>
        <begin position="631"/>
        <end position="795"/>
    </location>
</feature>
<dbReference type="InterPro" id="IPR003123">
    <property type="entry name" value="VPS9"/>
</dbReference>